<dbReference type="Gene3D" id="2.60.40.380">
    <property type="entry name" value="Purple acid phosphatase-like, N-terminal"/>
    <property type="match status" value="1"/>
</dbReference>
<dbReference type="AlphaFoldDB" id="A0AAD8E966"/>
<evidence type="ECO:0000259" key="5">
    <source>
        <dbReference type="Pfam" id="PF14008"/>
    </source>
</evidence>
<proteinExistence type="inferred from homology"/>
<feature type="non-terminal residue" evidence="7">
    <location>
        <position position="400"/>
    </location>
</feature>
<dbReference type="EMBL" id="JASPKZ010007906">
    <property type="protein sequence ID" value="KAJ9581516.1"/>
    <property type="molecule type" value="Genomic_DNA"/>
</dbReference>
<evidence type="ECO:0000313" key="7">
    <source>
        <dbReference type="EMBL" id="KAJ9581516.1"/>
    </source>
</evidence>
<dbReference type="InterPro" id="IPR025733">
    <property type="entry name" value="PAPs_C"/>
</dbReference>
<comment type="similarity">
    <text evidence="3">Belongs to the metallophosphoesterase superfamily. Purple acid phosphatase family.</text>
</comment>
<keyword evidence="1" id="KW-0732">Signal</keyword>
<dbReference type="PANTHER" id="PTHR45867:SF3">
    <property type="entry name" value="ACID PHOSPHATASE TYPE 7"/>
    <property type="match status" value="1"/>
</dbReference>
<organism evidence="7 8">
    <name type="scientific">Diploptera punctata</name>
    <name type="common">Pacific beetle cockroach</name>
    <dbReference type="NCBI Taxonomy" id="6984"/>
    <lineage>
        <taxon>Eukaryota</taxon>
        <taxon>Metazoa</taxon>
        <taxon>Ecdysozoa</taxon>
        <taxon>Arthropoda</taxon>
        <taxon>Hexapoda</taxon>
        <taxon>Insecta</taxon>
        <taxon>Pterygota</taxon>
        <taxon>Neoptera</taxon>
        <taxon>Polyneoptera</taxon>
        <taxon>Dictyoptera</taxon>
        <taxon>Blattodea</taxon>
        <taxon>Blaberoidea</taxon>
        <taxon>Blaberidae</taxon>
        <taxon>Diplopterinae</taxon>
        <taxon>Diploptera</taxon>
    </lineage>
</organism>
<dbReference type="GO" id="GO:0046872">
    <property type="term" value="F:metal ion binding"/>
    <property type="evidence" value="ECO:0007669"/>
    <property type="project" value="InterPro"/>
</dbReference>
<dbReference type="InterPro" id="IPR041792">
    <property type="entry name" value="MPP_PAP"/>
</dbReference>
<dbReference type="Proteomes" id="UP001233999">
    <property type="component" value="Unassembled WGS sequence"/>
</dbReference>
<dbReference type="PANTHER" id="PTHR45867">
    <property type="entry name" value="PURPLE ACID PHOSPHATASE"/>
    <property type="match status" value="1"/>
</dbReference>
<reference evidence="7" key="1">
    <citation type="journal article" date="2023" name="IScience">
        <title>Live-bearing cockroach genome reveals convergent evolutionary mechanisms linked to viviparity in insects and beyond.</title>
        <authorList>
            <person name="Fouks B."/>
            <person name="Harrison M.C."/>
            <person name="Mikhailova A.A."/>
            <person name="Marchal E."/>
            <person name="English S."/>
            <person name="Carruthers M."/>
            <person name="Jennings E.C."/>
            <person name="Chiamaka E.L."/>
            <person name="Frigard R.A."/>
            <person name="Pippel M."/>
            <person name="Attardo G.M."/>
            <person name="Benoit J.B."/>
            <person name="Bornberg-Bauer E."/>
            <person name="Tobe S.S."/>
        </authorList>
    </citation>
    <scope>NUCLEOTIDE SEQUENCE</scope>
    <source>
        <strain evidence="7">Stay&amp;Tobe</strain>
    </source>
</reference>
<evidence type="ECO:0000256" key="3">
    <source>
        <dbReference type="RuleBase" id="RU361203"/>
    </source>
</evidence>
<dbReference type="GO" id="GO:0003993">
    <property type="term" value="F:acid phosphatase activity"/>
    <property type="evidence" value="ECO:0007669"/>
    <property type="project" value="UniProtKB-EC"/>
</dbReference>
<evidence type="ECO:0000313" key="8">
    <source>
        <dbReference type="Proteomes" id="UP001233999"/>
    </source>
</evidence>
<dbReference type="Pfam" id="PF16656">
    <property type="entry name" value="Pur_ac_phosph_N"/>
    <property type="match status" value="1"/>
</dbReference>
<dbReference type="InterPro" id="IPR029052">
    <property type="entry name" value="Metallo-depent_PP-like"/>
</dbReference>
<dbReference type="SUPFAM" id="SSF56300">
    <property type="entry name" value="Metallo-dependent phosphatases"/>
    <property type="match status" value="1"/>
</dbReference>
<dbReference type="InterPro" id="IPR004843">
    <property type="entry name" value="Calcineurin-like_PHP"/>
</dbReference>
<dbReference type="InterPro" id="IPR015914">
    <property type="entry name" value="PAPs_N"/>
</dbReference>
<feature type="domain" description="Purple acid phosphatase N-terminal" evidence="6">
    <location>
        <begin position="2"/>
        <end position="81"/>
    </location>
</feature>
<dbReference type="Pfam" id="PF00149">
    <property type="entry name" value="Metallophos"/>
    <property type="match status" value="1"/>
</dbReference>
<dbReference type="EC" id="3.1.3.2" evidence="3"/>
<comment type="caution">
    <text evidence="7">The sequence shown here is derived from an EMBL/GenBank/DDBJ whole genome shotgun (WGS) entry which is preliminary data.</text>
</comment>
<reference evidence="7" key="2">
    <citation type="submission" date="2023-05" db="EMBL/GenBank/DDBJ databases">
        <authorList>
            <person name="Fouks B."/>
        </authorList>
    </citation>
    <scope>NUCLEOTIDE SEQUENCE</scope>
    <source>
        <strain evidence="7">Stay&amp;Tobe</strain>
        <tissue evidence="7">Testes</tissue>
    </source>
</reference>
<gene>
    <name evidence="7" type="ORF">L9F63_023307</name>
</gene>
<keyword evidence="8" id="KW-1185">Reference proteome</keyword>
<dbReference type="Pfam" id="PF14008">
    <property type="entry name" value="Metallophos_C"/>
    <property type="match status" value="1"/>
</dbReference>
<feature type="non-terminal residue" evidence="7">
    <location>
        <position position="1"/>
    </location>
</feature>
<evidence type="ECO:0000259" key="4">
    <source>
        <dbReference type="Pfam" id="PF00149"/>
    </source>
</evidence>
<feature type="domain" description="Calcineurin-like phosphoesterase" evidence="4">
    <location>
        <begin position="91"/>
        <end position="296"/>
    </location>
</feature>
<dbReference type="CDD" id="cd00839">
    <property type="entry name" value="MPP_PAPs"/>
    <property type="match status" value="1"/>
</dbReference>
<feature type="domain" description="Purple acid phosphatase C-terminal" evidence="5">
    <location>
        <begin position="320"/>
        <end position="382"/>
    </location>
</feature>
<keyword evidence="2" id="KW-0325">Glycoprotein</keyword>
<evidence type="ECO:0000256" key="1">
    <source>
        <dbReference type="ARBA" id="ARBA00022729"/>
    </source>
</evidence>
<dbReference type="Gene3D" id="3.60.21.10">
    <property type="match status" value="1"/>
</dbReference>
<dbReference type="SUPFAM" id="SSF49363">
    <property type="entry name" value="Purple acid phosphatase, N-terminal domain"/>
    <property type="match status" value="1"/>
</dbReference>
<sequence>TTQEIYVTWNTFEETDSIVEYGIGGLVLTAAGTSKPFISIGADMQIQYIHKVKLPELIPDTKYLYHCGSDKGWSEEFWFSTPPGDSNWSPRLLVYGDLGSENGRSLPYLQEEVMSGKYHAVLHIGDFAYDMNTDSGRVGNDFMNQIQPIAGYLPYMTCPGNHEEAYNFSEYRNRFTMPGNTEGLWYSFNLGPIHFISISTEVYYFFDYGVKLLTGQYAWLEQDLKEATKPENRALQPWIIIYGHRPMYCSNANTDDCTNHETLTRVGLPYLHWFGMEKLLKDYGVDLAIWAHEHSYERLWPIYDYKVINGSDEPYRNPRAPIHITTGSAGCNEEHDWFGYTQPEWSAFRSVDYGYMRLQVHNYTHLYAEQVAVDLGGQVIDSIWLIRETHDPYTLAEIES</sequence>
<comment type="catalytic activity">
    <reaction evidence="3">
        <text>a phosphate monoester + H2O = an alcohol + phosphate</text>
        <dbReference type="Rhea" id="RHEA:15017"/>
        <dbReference type="ChEBI" id="CHEBI:15377"/>
        <dbReference type="ChEBI" id="CHEBI:30879"/>
        <dbReference type="ChEBI" id="CHEBI:43474"/>
        <dbReference type="ChEBI" id="CHEBI:67140"/>
        <dbReference type="EC" id="3.1.3.2"/>
    </reaction>
</comment>
<evidence type="ECO:0000256" key="2">
    <source>
        <dbReference type="ARBA" id="ARBA00023180"/>
    </source>
</evidence>
<accession>A0AAD8E966</accession>
<dbReference type="InterPro" id="IPR008963">
    <property type="entry name" value="Purple_acid_Pase-like_N"/>
</dbReference>
<protein>
    <recommendedName>
        <fullName evidence="3">Purple acid phosphatase</fullName>
        <ecNumber evidence="3">3.1.3.2</ecNumber>
    </recommendedName>
</protein>
<evidence type="ECO:0000259" key="6">
    <source>
        <dbReference type="Pfam" id="PF16656"/>
    </source>
</evidence>
<keyword evidence="3" id="KW-0378">Hydrolase</keyword>
<name>A0AAD8E966_DIPPU</name>